<dbReference type="EMBL" id="CP076133">
    <property type="protein sequence ID" value="QWG05549.1"/>
    <property type="molecule type" value="Genomic_DNA"/>
</dbReference>
<dbReference type="AlphaFoldDB" id="A0AAX1NDB9"/>
<organism evidence="5 6">
    <name type="scientific">Flammeovirga yaeyamensis</name>
    <dbReference type="NCBI Taxonomy" id="367791"/>
    <lineage>
        <taxon>Bacteria</taxon>
        <taxon>Pseudomonadati</taxon>
        <taxon>Bacteroidota</taxon>
        <taxon>Cytophagia</taxon>
        <taxon>Cytophagales</taxon>
        <taxon>Flammeovirgaceae</taxon>
        <taxon>Flammeovirga</taxon>
    </lineage>
</organism>
<evidence type="ECO:0000259" key="4">
    <source>
        <dbReference type="Pfam" id="PF13193"/>
    </source>
</evidence>
<dbReference type="Pfam" id="PF13193">
    <property type="entry name" value="AMP-binding_C"/>
    <property type="match status" value="1"/>
</dbReference>
<feature type="domain" description="AMP-dependent synthetase/ligase" evidence="3">
    <location>
        <begin position="11"/>
        <end position="365"/>
    </location>
</feature>
<dbReference type="PROSITE" id="PS00455">
    <property type="entry name" value="AMP_BINDING"/>
    <property type="match status" value="1"/>
</dbReference>
<name>A0AAX1NDB9_9BACT</name>
<dbReference type="PANTHER" id="PTHR43201:SF5">
    <property type="entry name" value="MEDIUM-CHAIN ACYL-COA LIGASE ACSF2, MITOCHONDRIAL"/>
    <property type="match status" value="1"/>
</dbReference>
<dbReference type="SUPFAM" id="SSF56801">
    <property type="entry name" value="Acetyl-CoA synthetase-like"/>
    <property type="match status" value="1"/>
</dbReference>
<gene>
    <name evidence="5" type="ORF">KMW28_20985</name>
</gene>
<reference evidence="5 6" key="1">
    <citation type="submission" date="2021-05" db="EMBL/GenBank/DDBJ databases">
        <title>Comparative genomic studies on the polysaccharide-degrading batcterial strains of the Flammeovirga genus.</title>
        <authorList>
            <person name="Zewei F."/>
            <person name="Zheng Z."/>
            <person name="Yu L."/>
            <person name="Ruyue G."/>
            <person name="Yanhong M."/>
            <person name="Yuanyuan C."/>
            <person name="Jingyan G."/>
            <person name="Wenjun H."/>
        </authorList>
    </citation>
    <scope>NUCLEOTIDE SEQUENCE [LARGE SCALE GENOMIC DNA]</scope>
    <source>
        <strain evidence="5 6">NBRC:100898</strain>
    </source>
</reference>
<dbReference type="Pfam" id="PF00501">
    <property type="entry name" value="AMP-binding"/>
    <property type="match status" value="1"/>
</dbReference>
<sequence>MMSKDWIGKWADYLGDKKAIYSVHQKRTEGYATINQKGEQLALNLYEAGLRKGDRIGVIAEFCIEYIYLLAASQKVGFILVPINYRLSKSELKYIINDASPKLLFVQDQWIEKVPQKSELPSVDYLMMTSLLEDLFIKKSSVLTTSLFEEFVIDEDDPLFILYTSGTTGFPKGALYTHKMMFWNAVNTGLRLGITDQDHTLVCVPPFHTGGWNVMLTPMFFHGGSATILSHFDIDLVFDLLQYDQITQLFLVPTMLKLMCDHKRFNRAVFPKLQFIITGGEALPLSIIDLWKEKGIDIRQGFGMTEVGPNIFSLHHDDAIRKIGSIGTPNFYTQIKLIDDDGEEVNDGEKGELVCKGDLVTPGYWNNPEATQKAFINGWFKTGDVLTRDAEGFYYVVDRKKHMFISGGENVYPSEVEKVLMLCDGVKDVIVTYVPDEKWGEVGFAFVIQQKGDELSKDQLQSHCLGHLAKFKHPKHYQMVSQFPVGQTGKIDRVSLKKEAEIMVKEESTLKLS</sequence>
<keyword evidence="6" id="KW-1185">Reference proteome</keyword>
<dbReference type="InterPro" id="IPR045851">
    <property type="entry name" value="AMP-bd_C_sf"/>
</dbReference>
<evidence type="ECO:0000313" key="6">
    <source>
        <dbReference type="Proteomes" id="UP000678679"/>
    </source>
</evidence>
<keyword evidence="2" id="KW-0436">Ligase</keyword>
<dbReference type="PANTHER" id="PTHR43201">
    <property type="entry name" value="ACYL-COA SYNTHETASE"/>
    <property type="match status" value="1"/>
</dbReference>
<dbReference type="InterPro" id="IPR020845">
    <property type="entry name" value="AMP-binding_CS"/>
</dbReference>
<dbReference type="Gene3D" id="3.30.300.30">
    <property type="match status" value="1"/>
</dbReference>
<comment type="similarity">
    <text evidence="1">Belongs to the ATP-dependent AMP-binding enzyme family.</text>
</comment>
<protein>
    <submittedName>
        <fullName evidence="5">AMP-binding protein</fullName>
    </submittedName>
</protein>
<accession>A0AAX1NDB9</accession>
<dbReference type="Gene3D" id="3.40.50.12780">
    <property type="entry name" value="N-terminal domain of ligase-like"/>
    <property type="match status" value="1"/>
</dbReference>
<evidence type="ECO:0000256" key="2">
    <source>
        <dbReference type="ARBA" id="ARBA00022598"/>
    </source>
</evidence>
<dbReference type="KEGG" id="fya:KMW28_20985"/>
<proteinExistence type="inferred from homology"/>
<evidence type="ECO:0000256" key="1">
    <source>
        <dbReference type="ARBA" id="ARBA00006432"/>
    </source>
</evidence>
<evidence type="ECO:0000313" key="5">
    <source>
        <dbReference type="EMBL" id="QWG05549.1"/>
    </source>
</evidence>
<dbReference type="GO" id="GO:0006631">
    <property type="term" value="P:fatty acid metabolic process"/>
    <property type="evidence" value="ECO:0007669"/>
    <property type="project" value="TreeGrafter"/>
</dbReference>
<dbReference type="GO" id="GO:0031956">
    <property type="term" value="F:medium-chain fatty acid-CoA ligase activity"/>
    <property type="evidence" value="ECO:0007669"/>
    <property type="project" value="TreeGrafter"/>
</dbReference>
<dbReference type="Proteomes" id="UP000678679">
    <property type="component" value="Chromosome 2"/>
</dbReference>
<dbReference type="InterPro" id="IPR042099">
    <property type="entry name" value="ANL_N_sf"/>
</dbReference>
<evidence type="ECO:0000259" key="3">
    <source>
        <dbReference type="Pfam" id="PF00501"/>
    </source>
</evidence>
<feature type="domain" description="AMP-binding enzyme C-terminal" evidence="4">
    <location>
        <begin position="415"/>
        <end position="490"/>
    </location>
</feature>
<dbReference type="InterPro" id="IPR025110">
    <property type="entry name" value="AMP-bd_C"/>
</dbReference>
<dbReference type="InterPro" id="IPR000873">
    <property type="entry name" value="AMP-dep_synth/lig_dom"/>
</dbReference>